<keyword evidence="5 7" id="KW-1133">Transmembrane helix</keyword>
<evidence type="ECO:0000256" key="7">
    <source>
        <dbReference type="RuleBase" id="RU367100"/>
    </source>
</evidence>
<evidence type="ECO:0000256" key="6">
    <source>
        <dbReference type="ARBA" id="ARBA00023136"/>
    </source>
</evidence>
<feature type="non-terminal residue" evidence="8">
    <location>
        <position position="1"/>
    </location>
</feature>
<comment type="similarity">
    <text evidence="2 7">Belongs to the DLT1 family.</text>
</comment>
<keyword evidence="6 7" id="KW-0472">Membrane</keyword>
<evidence type="ECO:0000313" key="9">
    <source>
        <dbReference type="Proteomes" id="UP000799767"/>
    </source>
</evidence>
<organism evidence="8 9">
    <name type="scientific">Neohortaea acidophila</name>
    <dbReference type="NCBI Taxonomy" id="245834"/>
    <lineage>
        <taxon>Eukaryota</taxon>
        <taxon>Fungi</taxon>
        <taxon>Dikarya</taxon>
        <taxon>Ascomycota</taxon>
        <taxon>Pezizomycotina</taxon>
        <taxon>Dothideomycetes</taxon>
        <taxon>Dothideomycetidae</taxon>
        <taxon>Mycosphaerellales</taxon>
        <taxon>Teratosphaeriaceae</taxon>
        <taxon>Neohortaea</taxon>
    </lineage>
</organism>
<dbReference type="OrthoDB" id="4096362at2759"/>
<dbReference type="PANTHER" id="PTHR40021:SF1">
    <property type="entry name" value="DEFECT AT LOW TEMPERATURE PROTEIN 1"/>
    <property type="match status" value="1"/>
</dbReference>
<evidence type="ECO:0000256" key="2">
    <source>
        <dbReference type="ARBA" id="ARBA00005550"/>
    </source>
</evidence>
<evidence type="ECO:0000256" key="1">
    <source>
        <dbReference type="ARBA" id="ARBA00002489"/>
    </source>
</evidence>
<gene>
    <name evidence="7" type="primary">DLT1</name>
    <name evidence="8" type="ORF">BDY17DRAFT_227014</name>
</gene>
<dbReference type="Proteomes" id="UP000799767">
    <property type="component" value="Unassembled WGS sequence"/>
</dbReference>
<dbReference type="PANTHER" id="PTHR40021">
    <property type="entry name" value="DEFECT AT LOW TEMPERATURE PROTEIN 1"/>
    <property type="match status" value="1"/>
</dbReference>
<feature type="transmembrane region" description="Helical" evidence="7">
    <location>
        <begin position="12"/>
        <end position="33"/>
    </location>
</feature>
<keyword evidence="4 7" id="KW-0812">Transmembrane</keyword>
<dbReference type="InterPro" id="IPR038869">
    <property type="entry name" value="DLT1"/>
</dbReference>
<name>A0A6A6PHH3_9PEZI</name>
<evidence type="ECO:0000256" key="3">
    <source>
        <dbReference type="ARBA" id="ARBA00021353"/>
    </source>
</evidence>
<dbReference type="EMBL" id="MU001642">
    <property type="protein sequence ID" value="KAF2479191.1"/>
    <property type="molecule type" value="Genomic_DNA"/>
</dbReference>
<protein>
    <recommendedName>
        <fullName evidence="3 7">Defect at low temperature protein 1</fullName>
    </recommendedName>
</protein>
<proteinExistence type="inferred from homology"/>
<keyword evidence="9" id="KW-1185">Reference proteome</keyword>
<evidence type="ECO:0000256" key="5">
    <source>
        <dbReference type="ARBA" id="ARBA00022989"/>
    </source>
</evidence>
<accession>A0A6A6PHH3</accession>
<dbReference type="AlphaFoldDB" id="A0A6A6PHH3"/>
<feature type="non-terminal residue" evidence="8">
    <location>
        <position position="266"/>
    </location>
</feature>
<evidence type="ECO:0000256" key="4">
    <source>
        <dbReference type="ARBA" id="ARBA00022692"/>
    </source>
</evidence>
<comment type="subcellular location">
    <subcellularLocation>
        <location evidence="7">Membrane</location>
        <topology evidence="7">Multi-pass membrane protein</topology>
    </subcellularLocation>
</comment>
<sequence>LIYQSIDQRALQYVVMIGGAYFLVATFAIFIYASRLYTNRTIMAAVGKTYVPVEPGEVGKKVRKMIVKQYERSAVVAWESRPRDLLGEILEAERVGILAPETAGLGRNDYTVGREIRIDPEIPPWGDVRHAGWSSPAQGNVGELPNIQFAPVIQELPNLIEAKAVSLAPSDPVDNSTADPQVLEVLQRPSTTGMRDYLTQLAYLGLVNPPEIGEAFLNQYESARFSGLPLSEDEFRSLMSAFAELLAGMTGLQPEIVEQIRIQTGE</sequence>
<comment type="function">
    <text evidence="1 7">Required for growth under high-pressure and low-temperature conditions.</text>
</comment>
<dbReference type="GO" id="GO:0016020">
    <property type="term" value="C:membrane"/>
    <property type="evidence" value="ECO:0007669"/>
    <property type="project" value="UniProtKB-SubCell"/>
</dbReference>
<reference evidence="8" key="1">
    <citation type="journal article" date="2020" name="Stud. Mycol.">
        <title>101 Dothideomycetes genomes: a test case for predicting lifestyles and emergence of pathogens.</title>
        <authorList>
            <person name="Haridas S."/>
            <person name="Albert R."/>
            <person name="Binder M."/>
            <person name="Bloem J."/>
            <person name="Labutti K."/>
            <person name="Salamov A."/>
            <person name="Andreopoulos B."/>
            <person name="Baker S."/>
            <person name="Barry K."/>
            <person name="Bills G."/>
            <person name="Bluhm B."/>
            <person name="Cannon C."/>
            <person name="Castanera R."/>
            <person name="Culley D."/>
            <person name="Daum C."/>
            <person name="Ezra D."/>
            <person name="Gonzalez J."/>
            <person name="Henrissat B."/>
            <person name="Kuo A."/>
            <person name="Liang C."/>
            <person name="Lipzen A."/>
            <person name="Lutzoni F."/>
            <person name="Magnuson J."/>
            <person name="Mondo S."/>
            <person name="Nolan M."/>
            <person name="Ohm R."/>
            <person name="Pangilinan J."/>
            <person name="Park H.-J."/>
            <person name="Ramirez L."/>
            <person name="Alfaro M."/>
            <person name="Sun H."/>
            <person name="Tritt A."/>
            <person name="Yoshinaga Y."/>
            <person name="Zwiers L.-H."/>
            <person name="Turgeon B."/>
            <person name="Goodwin S."/>
            <person name="Spatafora J."/>
            <person name="Crous P."/>
            <person name="Grigoriev I."/>
        </authorList>
    </citation>
    <scope>NUCLEOTIDE SEQUENCE</scope>
    <source>
        <strain evidence="8">CBS 113389</strain>
    </source>
</reference>
<evidence type="ECO:0000313" key="8">
    <source>
        <dbReference type="EMBL" id="KAF2479191.1"/>
    </source>
</evidence>
<comment type="caution">
    <text evidence="7">Lacks conserved residue(s) required for the propagation of feature annotation.</text>
</comment>